<evidence type="ECO:0000313" key="1">
    <source>
        <dbReference type="EMBL" id="GAF92469.1"/>
    </source>
</evidence>
<dbReference type="EMBL" id="BARS01016943">
    <property type="protein sequence ID" value="GAF92469.1"/>
    <property type="molecule type" value="Genomic_DNA"/>
</dbReference>
<sequence>MWIWAFCTFVWIWGTVDFCLQRRKHKKMLVLFNEMRERQNEEWLEQIRTNPALARLIVMHNLSEDGIRHNVTFDFFAACQTLKDYRKSKTEKVNWKKEGF</sequence>
<dbReference type="AlphaFoldDB" id="X0TGY6"/>
<organism evidence="1">
    <name type="scientific">marine sediment metagenome</name>
    <dbReference type="NCBI Taxonomy" id="412755"/>
    <lineage>
        <taxon>unclassified sequences</taxon>
        <taxon>metagenomes</taxon>
        <taxon>ecological metagenomes</taxon>
    </lineage>
</organism>
<name>X0TGY6_9ZZZZ</name>
<reference evidence="1" key="1">
    <citation type="journal article" date="2014" name="Front. Microbiol.">
        <title>High frequency of phylogenetically diverse reductive dehalogenase-homologous genes in deep subseafloor sedimentary metagenomes.</title>
        <authorList>
            <person name="Kawai M."/>
            <person name="Futagami T."/>
            <person name="Toyoda A."/>
            <person name="Takaki Y."/>
            <person name="Nishi S."/>
            <person name="Hori S."/>
            <person name="Arai W."/>
            <person name="Tsubouchi T."/>
            <person name="Morono Y."/>
            <person name="Uchiyama I."/>
            <person name="Ito T."/>
            <person name="Fujiyama A."/>
            <person name="Inagaki F."/>
            <person name="Takami H."/>
        </authorList>
    </citation>
    <scope>NUCLEOTIDE SEQUENCE</scope>
    <source>
        <strain evidence="1">Expedition CK06-06</strain>
    </source>
</reference>
<gene>
    <name evidence="1" type="ORF">S01H1_27780</name>
</gene>
<comment type="caution">
    <text evidence="1">The sequence shown here is derived from an EMBL/GenBank/DDBJ whole genome shotgun (WGS) entry which is preliminary data.</text>
</comment>
<accession>X0TGY6</accession>
<proteinExistence type="predicted"/>
<protein>
    <submittedName>
        <fullName evidence="1">Uncharacterized protein</fullName>
    </submittedName>
</protein>